<dbReference type="PANTHER" id="PTHR21765:SF1">
    <property type="entry name" value="CHD1 HELICAL C-TERMINAL DOMAIN CONTAINING PROTEIN 1"/>
    <property type="match status" value="1"/>
</dbReference>
<gene>
    <name evidence="5" type="primary">Chd1_2</name>
    <name evidence="5" type="ORF">CERCOR_R01322</name>
</gene>
<evidence type="ECO:0000256" key="1">
    <source>
        <dbReference type="ARBA" id="ARBA00004123"/>
    </source>
</evidence>
<protein>
    <submittedName>
        <fullName evidence="5">CHD1 protein</fullName>
    </submittedName>
</protein>
<dbReference type="InterPro" id="IPR025260">
    <property type="entry name" value="CHD1-like_C"/>
</dbReference>
<comment type="caution">
    <text evidence="5">The sequence shown here is derived from an EMBL/GenBank/DDBJ whole genome shotgun (WGS) entry which is preliminary data.</text>
</comment>
<dbReference type="GO" id="GO:0005634">
    <property type="term" value="C:nucleus"/>
    <property type="evidence" value="ECO:0007669"/>
    <property type="project" value="UniProtKB-SubCell"/>
</dbReference>
<dbReference type="InterPro" id="IPR039880">
    <property type="entry name" value="CHCT1-like"/>
</dbReference>
<dbReference type="PANTHER" id="PTHR21765">
    <property type="entry name" value="SIMILAR TO CHROMODOMAIN-HELICASE-DNA-BINDING PROTEIN 1 (CHD-1)"/>
    <property type="match status" value="1"/>
</dbReference>
<feature type="compositionally biased region" description="Basic and acidic residues" evidence="3">
    <location>
        <begin position="92"/>
        <end position="137"/>
    </location>
</feature>
<dbReference type="Pfam" id="PF13907">
    <property type="entry name" value="CHD1-like_C"/>
    <property type="match status" value="1"/>
</dbReference>
<feature type="compositionally biased region" description="Polar residues" evidence="3">
    <location>
        <begin position="268"/>
        <end position="282"/>
    </location>
</feature>
<feature type="non-terminal residue" evidence="5">
    <location>
        <position position="475"/>
    </location>
</feature>
<sequence>QILPDDPDKKPQAKQLQTRADYLIKLLNKDLARKEVQRLTGADEIVSVKCLHKKIKAEENEEKPEPDTGIKKEAVEKRETKEKENKRHLKREKKEKEDKKQLKNIKEKRENKLKESTLKEKEVKEEKANELKSENKEKNKKVSLLDIPVHITATSETVPISEESEELDQRTFGVCKERMRPVKAALKQLDRPEKGLSEREQLEHTRQCLIKIGDHITECLKEYTNPEQIKQWRKNLWIFVSKFTEFDARKLHKLYKHAIKKRQEAQQHSDQNISNNVNTNLIKNPDIERLKENTNHDDSSRDSYSSDRHVSQYHDHHKDRHQGDAYKKSDSRKRPYSAFSNGKDHRDWDHYKQDSRYYSESKHRKLDDYRSRDHRSSLEGSLKDSRVHSDHRSHSDHRIHSDHRSTSEYIHHKSSRDYRYHSDWQIDHRASGSGPRSPLDQRSYGSRSPIGQRSPFEHSSDHKSTPEHTWSSRKT</sequence>
<feature type="region of interest" description="Disordered" evidence="3">
    <location>
        <begin position="51"/>
        <end position="139"/>
    </location>
</feature>
<feature type="compositionally biased region" description="Basic and acidic residues" evidence="3">
    <location>
        <begin position="455"/>
        <end position="466"/>
    </location>
</feature>
<keyword evidence="2" id="KW-0539">Nucleus</keyword>
<name>A0A851RKA5_TYCCO</name>
<organism evidence="5 6">
    <name type="scientific">Tychaedon coryphoeus</name>
    <name type="common">Karoo scrub-robin</name>
    <name type="synonym">Erythropygia coryphaeus</name>
    <dbReference type="NCBI Taxonomy" id="614051"/>
    <lineage>
        <taxon>Eukaryota</taxon>
        <taxon>Metazoa</taxon>
        <taxon>Chordata</taxon>
        <taxon>Craniata</taxon>
        <taxon>Vertebrata</taxon>
        <taxon>Euteleostomi</taxon>
        <taxon>Archelosauria</taxon>
        <taxon>Archosauria</taxon>
        <taxon>Dinosauria</taxon>
        <taxon>Saurischia</taxon>
        <taxon>Theropoda</taxon>
        <taxon>Coelurosauria</taxon>
        <taxon>Aves</taxon>
        <taxon>Neognathae</taxon>
        <taxon>Neoaves</taxon>
        <taxon>Telluraves</taxon>
        <taxon>Australaves</taxon>
        <taxon>Passeriformes</taxon>
        <taxon>Muscicapidae</taxon>
        <taxon>Cercotrichas</taxon>
    </lineage>
</organism>
<evidence type="ECO:0000256" key="3">
    <source>
        <dbReference type="SAM" id="MobiDB-lite"/>
    </source>
</evidence>
<dbReference type="Proteomes" id="UP000631545">
    <property type="component" value="Unassembled WGS sequence"/>
</dbReference>
<evidence type="ECO:0000259" key="4">
    <source>
        <dbReference type="SMART" id="SM01176"/>
    </source>
</evidence>
<evidence type="ECO:0000313" key="5">
    <source>
        <dbReference type="EMBL" id="NXC91866.1"/>
    </source>
</evidence>
<keyword evidence="6" id="KW-1185">Reference proteome</keyword>
<reference evidence="5" key="1">
    <citation type="submission" date="2019-09" db="EMBL/GenBank/DDBJ databases">
        <title>Bird 10,000 Genomes (B10K) Project - Family phase.</title>
        <authorList>
            <person name="Zhang G."/>
        </authorList>
    </citation>
    <scope>NUCLEOTIDE SEQUENCE</scope>
    <source>
        <strain evidence="5">OUT-0024</strain>
        <tissue evidence="5">Muscle</tissue>
    </source>
</reference>
<dbReference type="AlphaFoldDB" id="A0A851RKA5"/>
<dbReference type="Gene3D" id="1.10.10.60">
    <property type="entry name" value="Homeodomain-like"/>
    <property type="match status" value="1"/>
</dbReference>
<evidence type="ECO:0000256" key="2">
    <source>
        <dbReference type="ARBA" id="ARBA00023242"/>
    </source>
</evidence>
<feature type="domain" description="Chromodomain-helicase-DNA-binding protein 1-like C-terminal" evidence="4">
    <location>
        <begin position="155"/>
        <end position="258"/>
    </location>
</feature>
<dbReference type="SMART" id="SM01176">
    <property type="entry name" value="DUF4208"/>
    <property type="match status" value="1"/>
</dbReference>
<feature type="region of interest" description="Disordered" evidence="3">
    <location>
        <begin position="262"/>
        <end position="414"/>
    </location>
</feature>
<proteinExistence type="predicted"/>
<evidence type="ECO:0000313" key="6">
    <source>
        <dbReference type="Proteomes" id="UP000631545"/>
    </source>
</evidence>
<comment type="subcellular location">
    <subcellularLocation>
        <location evidence="1">Nucleus</location>
    </subcellularLocation>
</comment>
<accession>A0A851RKA5</accession>
<dbReference type="EMBL" id="WBND01001756">
    <property type="protein sequence ID" value="NXC91866.1"/>
    <property type="molecule type" value="Genomic_DNA"/>
</dbReference>
<feature type="compositionally biased region" description="Basic and acidic residues" evidence="3">
    <location>
        <begin position="63"/>
        <end position="85"/>
    </location>
</feature>
<feature type="non-terminal residue" evidence="5">
    <location>
        <position position="1"/>
    </location>
</feature>
<feature type="compositionally biased region" description="Basic and acidic residues" evidence="3">
    <location>
        <begin position="285"/>
        <end position="333"/>
    </location>
</feature>
<feature type="region of interest" description="Disordered" evidence="3">
    <location>
        <begin position="426"/>
        <end position="475"/>
    </location>
</feature>
<feature type="compositionally biased region" description="Basic and acidic residues" evidence="3">
    <location>
        <begin position="342"/>
        <end position="414"/>
    </location>
</feature>